<reference evidence="2 3" key="1">
    <citation type="submission" date="2010-12" db="EMBL/GenBank/DDBJ databases">
        <authorList>
            <person name="Muzny D."/>
            <person name="Qin X."/>
            <person name="Buhay C."/>
            <person name="Dugan-Rocha S."/>
            <person name="Ding Y."/>
            <person name="Chen G."/>
            <person name="Hawes A."/>
            <person name="Holder M."/>
            <person name="Jhangiani S."/>
            <person name="Johnson A."/>
            <person name="Khan Z."/>
            <person name="Li Z."/>
            <person name="Liu W."/>
            <person name="Liu X."/>
            <person name="Perez L."/>
            <person name="Shen H."/>
            <person name="Wang Q."/>
            <person name="Watt J."/>
            <person name="Xi L."/>
            <person name="Xin Y."/>
            <person name="Zhou J."/>
            <person name="Deng J."/>
            <person name="Jiang H."/>
            <person name="Liu Y."/>
            <person name="Qu J."/>
            <person name="Song X.-Z."/>
            <person name="Zhang L."/>
            <person name="Villasana D."/>
            <person name="Johnson A."/>
            <person name="Liu J."/>
            <person name="Liyanage D."/>
            <person name="Lorensuhewa L."/>
            <person name="Robinson T."/>
            <person name="Song A."/>
            <person name="Song B.-B."/>
            <person name="Dinh H."/>
            <person name="Thornton R."/>
            <person name="Coyle M."/>
            <person name="Francisco L."/>
            <person name="Jackson L."/>
            <person name="Javaid M."/>
            <person name="Korchina V."/>
            <person name="Kovar C."/>
            <person name="Mata R."/>
            <person name="Mathew T."/>
            <person name="Ngo R."/>
            <person name="Nguyen L."/>
            <person name="Nguyen N."/>
            <person name="Okwuonu G."/>
            <person name="Ongeri F."/>
            <person name="Pham C."/>
            <person name="Simmons D."/>
            <person name="Wilczek-Boney K."/>
            <person name="Hale W."/>
            <person name="Jakkamsetti A."/>
            <person name="Pham P."/>
            <person name="Ruth R."/>
            <person name="San Lucas F."/>
            <person name="Warren J."/>
            <person name="Zhang J."/>
            <person name="Zhao Z."/>
            <person name="Zhou C."/>
            <person name="Zhu D."/>
            <person name="Lee S."/>
            <person name="Bess C."/>
            <person name="Blankenburg K."/>
            <person name="Forbes L."/>
            <person name="Fu Q."/>
            <person name="Gubbala S."/>
            <person name="Hirani K."/>
            <person name="Jayaseelan J.C."/>
            <person name="Lara F."/>
            <person name="Munidasa M."/>
            <person name="Palculict T."/>
            <person name="Patil S."/>
            <person name="Pu L.-L."/>
            <person name="Saada N."/>
            <person name="Tang L."/>
            <person name="Weissenberger G."/>
            <person name="Zhu Y."/>
            <person name="Hemphill L."/>
            <person name="Shang Y."/>
            <person name="Youmans B."/>
            <person name="Ayvaz T."/>
            <person name="Ross M."/>
            <person name="Santibanez J."/>
            <person name="Aqrawi P."/>
            <person name="Gross S."/>
            <person name="Joshi V."/>
            <person name="Fowler G."/>
            <person name="Nazareth L."/>
            <person name="Reid J."/>
            <person name="Worley K."/>
            <person name="Petrosino J."/>
            <person name="Highlander S."/>
            <person name="Gibbs R."/>
        </authorList>
    </citation>
    <scope>NUCLEOTIDE SEQUENCE [LARGE SCALE GENOMIC DNA]</scope>
    <source>
        <strain evidence="2 3">DSM 10105</strain>
    </source>
</reference>
<feature type="transmembrane region" description="Helical" evidence="1">
    <location>
        <begin position="21"/>
        <end position="41"/>
    </location>
</feature>
<comment type="caution">
    <text evidence="2">The sequence shown here is derived from an EMBL/GenBank/DDBJ whole genome shotgun (WGS) entry which is preliminary data.</text>
</comment>
<keyword evidence="3" id="KW-1185">Reference proteome</keyword>
<keyword evidence="1" id="KW-0812">Transmembrane</keyword>
<evidence type="ECO:0000256" key="1">
    <source>
        <dbReference type="SAM" id="Phobius"/>
    </source>
</evidence>
<dbReference type="EMBL" id="AEON01000001">
    <property type="protein sequence ID" value="EFT83089.1"/>
    <property type="molecule type" value="Genomic_DNA"/>
</dbReference>
<name>E6JYZ5_PARDN</name>
<accession>E6JYZ5</accession>
<protein>
    <submittedName>
        <fullName evidence="2">Uncharacterized protein</fullName>
    </submittedName>
</protein>
<proteinExistence type="predicted"/>
<organism evidence="2 3">
    <name type="scientific">Parascardovia denticolens DSM 10105 = JCM 12538</name>
    <dbReference type="NCBI Taxonomy" id="864564"/>
    <lineage>
        <taxon>Bacteria</taxon>
        <taxon>Bacillati</taxon>
        <taxon>Actinomycetota</taxon>
        <taxon>Actinomycetes</taxon>
        <taxon>Bifidobacteriales</taxon>
        <taxon>Bifidobacteriaceae</taxon>
        <taxon>Parascardovia</taxon>
    </lineage>
</organism>
<dbReference type="AlphaFoldDB" id="E6JYZ5"/>
<keyword evidence="1" id="KW-0472">Membrane</keyword>
<keyword evidence="1" id="KW-1133">Transmembrane helix</keyword>
<gene>
    <name evidence="2" type="ORF">HMPREF0620_0094</name>
</gene>
<sequence length="100" mass="11348">MIIQKEEIMDQHRIQHRLSSLFTRIFVILFLALIALMLSMVPSPFAMASEKTPEIILKESSDPYTTLENMSSEQKKAMETFLASATNRQLAATFQNTNPA</sequence>
<evidence type="ECO:0000313" key="3">
    <source>
        <dbReference type="Proteomes" id="UP000004946"/>
    </source>
</evidence>
<evidence type="ECO:0000313" key="2">
    <source>
        <dbReference type="EMBL" id="EFT83089.1"/>
    </source>
</evidence>
<dbReference type="Proteomes" id="UP000004946">
    <property type="component" value="Chromosome"/>
</dbReference>
<dbReference type="HOGENOM" id="CLU_2303190_0_0_11"/>